<gene>
    <name evidence="1" type="ORF">TrRE_jg9485</name>
</gene>
<protein>
    <submittedName>
        <fullName evidence="1">Uncharacterized protein</fullName>
    </submittedName>
</protein>
<feature type="non-terminal residue" evidence="1">
    <location>
        <position position="1"/>
    </location>
</feature>
<keyword evidence="2" id="KW-1185">Reference proteome</keyword>
<dbReference type="AlphaFoldDB" id="A0A9W6ZZB2"/>
<dbReference type="EMBL" id="BRXZ01000962">
    <property type="protein sequence ID" value="GMH58570.1"/>
    <property type="molecule type" value="Genomic_DNA"/>
</dbReference>
<evidence type="ECO:0000313" key="1">
    <source>
        <dbReference type="EMBL" id="GMH58570.1"/>
    </source>
</evidence>
<reference evidence="1" key="1">
    <citation type="submission" date="2022-07" db="EMBL/GenBank/DDBJ databases">
        <title>Genome analysis of Parmales, a sister group of diatoms, reveals the evolutionary specialization of diatoms from phago-mixotrophs to photoautotrophs.</title>
        <authorList>
            <person name="Ban H."/>
            <person name="Sato S."/>
            <person name="Yoshikawa S."/>
            <person name="Kazumasa Y."/>
            <person name="Nakamura Y."/>
            <person name="Ichinomiya M."/>
            <person name="Saitoh K."/>
            <person name="Sato N."/>
            <person name="Blanc-Mathieu R."/>
            <person name="Endo H."/>
            <person name="Kuwata A."/>
            <person name="Ogata H."/>
        </authorList>
    </citation>
    <scope>NUCLEOTIDE SEQUENCE</scope>
</reference>
<evidence type="ECO:0000313" key="2">
    <source>
        <dbReference type="Proteomes" id="UP001165082"/>
    </source>
</evidence>
<dbReference type="Proteomes" id="UP001165082">
    <property type="component" value="Unassembled WGS sequence"/>
</dbReference>
<accession>A0A9W6ZZB2</accession>
<organism evidence="1 2">
    <name type="scientific">Triparma retinervis</name>
    <dbReference type="NCBI Taxonomy" id="2557542"/>
    <lineage>
        <taxon>Eukaryota</taxon>
        <taxon>Sar</taxon>
        <taxon>Stramenopiles</taxon>
        <taxon>Ochrophyta</taxon>
        <taxon>Bolidophyceae</taxon>
        <taxon>Parmales</taxon>
        <taxon>Triparmaceae</taxon>
        <taxon>Triparma</taxon>
    </lineage>
</organism>
<dbReference type="OrthoDB" id="341421at2759"/>
<sequence>MILAQSDDRYALGMAMIEWGISHGAELHPNITYTSSGSMVATGSVLKDSLLLSLPKELCWRLCEPSDSSTGCQMRYVRSVNQHRDDPTHFFGAMLRHLPRTCSGVVCREKDLSLYSQAFWDFTQSEIPEGLSEDE</sequence>
<proteinExistence type="predicted"/>
<comment type="caution">
    <text evidence="1">The sequence shown here is derived from an EMBL/GenBank/DDBJ whole genome shotgun (WGS) entry which is preliminary data.</text>
</comment>
<name>A0A9W6ZZB2_9STRA</name>